<evidence type="ECO:0000256" key="2">
    <source>
        <dbReference type="SAM" id="MobiDB-lite"/>
    </source>
</evidence>
<feature type="coiled-coil region" evidence="1">
    <location>
        <begin position="646"/>
        <end position="680"/>
    </location>
</feature>
<evidence type="ECO:0000313" key="5">
    <source>
        <dbReference type="Proteomes" id="UP001231189"/>
    </source>
</evidence>
<dbReference type="Pfam" id="PF04195">
    <property type="entry name" value="Transposase_28"/>
    <property type="match status" value="1"/>
</dbReference>
<sequence length="714" mass="78241">MATKGWGKSKVTRESLLPYVASGVIPEFNKERWRVPPANEVEPLPRPGEFVLFLSFLDRGFALPTSDFLRQLLAFYSIKVSDLGPHSVQQISLFVALCECYLGCPPYFPLWVSIFHGRATRASKNSEALIPNGGITFQVKSGESFIDMALPKKAQSQWRRFWFYAKEYTPPGEVCIPQYSPEPSVPRRLNVRSLPREQEEVVKEMRQAIQALKDSGLTAVDMYNCWLGRRLIPLRCRAHPMWEYRGQNDCTRSTATEWDEGEYRKALAKITTATFTSFEDGLQPYSEEPRALYHFSIKIADHLPPLAGKEPPEMTEGEEEEVDDGEERTESDSEARDFIRLPRGTKRDAGSSSQGAVEEEATSRPEGEAEPSKEGAEPLSKRLRPTLLEGSMRLQRPLKDAIDAGARAGPGVRAIPTVKSKKKTLVKPAVAGAAATRAAEAKKKAAEKKAPVRSWGRGVGSGEPATASQAEKVGARHAESTAKVFPLPSMAHGGMASAATGSDSVSPMVEKGSAAVESTKEQEAPEVEDIVVEKGGLSEPSKERRSKAARDRVPPDDADTRVGEAPSTEAVTQAGEATGSRHPPPSTLTFAELHTALGEAHAAEVKRLTTLVEEAAQKNRKLIALGKAQAKALAEAREGFVKESYYREADFRATQAEEARKKAKAEVADLTKVLEQKGRELEDVITEYKGKGAATERGTPRVGLPRLCGRRLRP</sequence>
<proteinExistence type="predicted"/>
<feature type="compositionally biased region" description="Basic and acidic residues" evidence="2">
    <location>
        <begin position="361"/>
        <end position="380"/>
    </location>
</feature>
<comment type="caution">
    <text evidence="4">The sequence shown here is derived from an EMBL/GenBank/DDBJ whole genome shotgun (WGS) entry which is preliminary data.</text>
</comment>
<dbReference type="AlphaFoldDB" id="A0AAD8TWM1"/>
<keyword evidence="1" id="KW-0175">Coiled coil</keyword>
<feature type="compositionally biased region" description="Acidic residues" evidence="2">
    <location>
        <begin position="313"/>
        <end position="327"/>
    </location>
</feature>
<evidence type="ECO:0000313" key="4">
    <source>
        <dbReference type="EMBL" id="KAK1693429.1"/>
    </source>
</evidence>
<feature type="region of interest" description="Disordered" evidence="2">
    <location>
        <begin position="303"/>
        <end position="387"/>
    </location>
</feature>
<reference evidence="4" key="1">
    <citation type="submission" date="2023-07" db="EMBL/GenBank/DDBJ databases">
        <title>A chromosome-level genome assembly of Lolium multiflorum.</title>
        <authorList>
            <person name="Chen Y."/>
            <person name="Copetti D."/>
            <person name="Kolliker R."/>
            <person name="Studer B."/>
        </authorList>
    </citation>
    <scope>NUCLEOTIDE SEQUENCE</scope>
    <source>
        <strain evidence="4">02402/16</strain>
        <tissue evidence="4">Leaf</tissue>
    </source>
</reference>
<accession>A0AAD8TWM1</accession>
<organism evidence="4 5">
    <name type="scientific">Lolium multiflorum</name>
    <name type="common">Italian ryegrass</name>
    <name type="synonym">Lolium perenne subsp. multiflorum</name>
    <dbReference type="NCBI Taxonomy" id="4521"/>
    <lineage>
        <taxon>Eukaryota</taxon>
        <taxon>Viridiplantae</taxon>
        <taxon>Streptophyta</taxon>
        <taxon>Embryophyta</taxon>
        <taxon>Tracheophyta</taxon>
        <taxon>Spermatophyta</taxon>
        <taxon>Magnoliopsida</taxon>
        <taxon>Liliopsida</taxon>
        <taxon>Poales</taxon>
        <taxon>Poaceae</taxon>
        <taxon>BOP clade</taxon>
        <taxon>Pooideae</taxon>
        <taxon>Poodae</taxon>
        <taxon>Poeae</taxon>
        <taxon>Poeae Chloroplast Group 2 (Poeae type)</taxon>
        <taxon>Loliodinae</taxon>
        <taxon>Loliinae</taxon>
        <taxon>Lolium</taxon>
    </lineage>
</organism>
<evidence type="ECO:0000259" key="3">
    <source>
        <dbReference type="Pfam" id="PF04195"/>
    </source>
</evidence>
<feature type="domain" description="Transposase (putative) gypsy type" evidence="3">
    <location>
        <begin position="51"/>
        <end position="116"/>
    </location>
</feature>
<protein>
    <recommendedName>
        <fullName evidence="3">Transposase (putative) gypsy type domain-containing protein</fullName>
    </recommendedName>
</protein>
<feature type="region of interest" description="Disordered" evidence="2">
    <location>
        <begin position="692"/>
        <end position="714"/>
    </location>
</feature>
<dbReference type="PANTHER" id="PTHR33026:SF7">
    <property type="entry name" value="OS03G0100275 PROTEIN"/>
    <property type="match status" value="1"/>
</dbReference>
<feature type="region of interest" description="Disordered" evidence="2">
    <location>
        <begin position="442"/>
        <end position="587"/>
    </location>
</feature>
<dbReference type="PANTHER" id="PTHR33026">
    <property type="entry name" value="OS06G0360600 PROTEIN"/>
    <property type="match status" value="1"/>
</dbReference>
<keyword evidence="5" id="KW-1185">Reference proteome</keyword>
<dbReference type="EMBL" id="JAUUTY010000001">
    <property type="protein sequence ID" value="KAK1693429.1"/>
    <property type="molecule type" value="Genomic_DNA"/>
</dbReference>
<dbReference type="Proteomes" id="UP001231189">
    <property type="component" value="Unassembled WGS sequence"/>
</dbReference>
<gene>
    <name evidence="4" type="ORF">QYE76_010126</name>
</gene>
<feature type="compositionally biased region" description="Basic and acidic residues" evidence="2">
    <location>
        <begin position="540"/>
        <end position="562"/>
    </location>
</feature>
<dbReference type="InterPro" id="IPR007321">
    <property type="entry name" value="Transposase_28"/>
</dbReference>
<evidence type="ECO:0000256" key="1">
    <source>
        <dbReference type="SAM" id="Coils"/>
    </source>
</evidence>
<name>A0AAD8TWM1_LOLMU</name>
<feature type="compositionally biased region" description="Basic and acidic residues" evidence="2">
    <location>
        <begin position="328"/>
        <end position="349"/>
    </location>
</feature>